<dbReference type="PIRSF" id="PIRSF029033">
    <property type="entry name" value="UCP029033"/>
    <property type="match status" value="1"/>
</dbReference>
<dbReference type="PANTHER" id="PTHR34387">
    <property type="entry name" value="SLR1258 PROTEIN"/>
    <property type="match status" value="1"/>
</dbReference>
<dbReference type="Gene3D" id="3.30.110.170">
    <property type="entry name" value="Protein of unknown function (DUF541), domain 1"/>
    <property type="match status" value="1"/>
</dbReference>
<dbReference type="InterPro" id="IPR007497">
    <property type="entry name" value="SIMPL/DUF541"/>
</dbReference>
<dbReference type="AlphaFoldDB" id="A0A7C4GDL3"/>
<dbReference type="EMBL" id="DSUT01000086">
    <property type="protein sequence ID" value="HGK28137.1"/>
    <property type="molecule type" value="Genomic_DNA"/>
</dbReference>
<dbReference type="InterPro" id="IPR016907">
    <property type="entry name" value="UCP029033"/>
</dbReference>
<dbReference type="InterPro" id="IPR052022">
    <property type="entry name" value="26kDa_periplasmic_antigen"/>
</dbReference>
<proteinExistence type="predicted"/>
<name>A0A7C4GDL3_UNCW3</name>
<accession>A0A7C4GDL3</accession>
<organism evidence="1">
    <name type="scientific">candidate division WOR-3 bacterium</name>
    <dbReference type="NCBI Taxonomy" id="2052148"/>
    <lineage>
        <taxon>Bacteria</taxon>
        <taxon>Bacteria division WOR-3</taxon>
    </lineage>
</organism>
<gene>
    <name evidence="1" type="ORF">ENS41_04205</name>
</gene>
<dbReference type="PANTHER" id="PTHR34387:SF2">
    <property type="entry name" value="SLR1258 PROTEIN"/>
    <property type="match status" value="1"/>
</dbReference>
<dbReference type="GO" id="GO:0006974">
    <property type="term" value="P:DNA damage response"/>
    <property type="evidence" value="ECO:0007669"/>
    <property type="project" value="TreeGrafter"/>
</dbReference>
<dbReference type="Gene3D" id="3.30.70.2970">
    <property type="entry name" value="Protein of unknown function (DUF541), domain 2"/>
    <property type="match status" value="1"/>
</dbReference>
<dbReference type="Pfam" id="PF04402">
    <property type="entry name" value="SIMPL"/>
    <property type="match status" value="1"/>
</dbReference>
<evidence type="ECO:0000313" key="1">
    <source>
        <dbReference type="EMBL" id="HGK28137.1"/>
    </source>
</evidence>
<sequence length="233" mass="25243">MRTSAFIIGVSLVLAAAVFGRFFYDSRVADNTIRVTGAATRPFSADIVKWRISVGRSAGLSGLSSGYSLLRSDHDALVRFLSANAVPETCISVQPVNRTYNYDRDGNVTGYTLSQNFDVVSSDVATITKLALNPDQLYEKGVALQNSNLEYYLSNLPAIKKELIAEATRDARARAEAIAKNSGARLGRIGSARAGVFQITEPFSTEVTDYGIYSTSTRDKHVTITVTATFGLH</sequence>
<comment type="caution">
    <text evidence="1">The sequence shown here is derived from an EMBL/GenBank/DDBJ whole genome shotgun (WGS) entry which is preliminary data.</text>
</comment>
<protein>
    <submittedName>
        <fullName evidence="1">SIMPL domain-containing protein</fullName>
    </submittedName>
</protein>
<reference evidence="1" key="1">
    <citation type="journal article" date="2020" name="mSystems">
        <title>Genome- and Community-Level Interaction Insights into Carbon Utilization and Element Cycling Functions of Hydrothermarchaeota in Hydrothermal Sediment.</title>
        <authorList>
            <person name="Zhou Z."/>
            <person name="Liu Y."/>
            <person name="Xu W."/>
            <person name="Pan J."/>
            <person name="Luo Z.H."/>
            <person name="Li M."/>
        </authorList>
    </citation>
    <scope>NUCLEOTIDE SEQUENCE [LARGE SCALE GENOMIC DNA]</scope>
    <source>
        <strain evidence="1">SpSt-488</strain>
    </source>
</reference>